<name>A0A2S5BE17_9BASI</name>
<evidence type="ECO:0000256" key="4">
    <source>
        <dbReference type="RuleBase" id="RU000363"/>
    </source>
</evidence>
<dbReference type="InterPro" id="IPR036291">
    <property type="entry name" value="NAD(P)-bd_dom_sf"/>
</dbReference>
<keyword evidence="2" id="KW-0521">NADP</keyword>
<dbReference type="InterPro" id="IPR051468">
    <property type="entry name" value="Fungal_SecMetab_SDRs"/>
</dbReference>
<reference evidence="5 6" key="1">
    <citation type="journal article" date="2018" name="Front. Microbiol.">
        <title>Prospects for Fungal Bioremediation of Acidic Radioactive Waste Sites: Characterization and Genome Sequence of Rhodotorula taiwanensis MD1149.</title>
        <authorList>
            <person name="Tkavc R."/>
            <person name="Matrosova V.Y."/>
            <person name="Grichenko O.E."/>
            <person name="Gostincar C."/>
            <person name="Volpe R.P."/>
            <person name="Klimenkova P."/>
            <person name="Gaidamakova E.K."/>
            <person name="Zhou C.E."/>
            <person name="Stewart B.J."/>
            <person name="Lyman M.G."/>
            <person name="Malfatti S.A."/>
            <person name="Rubinfeld B."/>
            <person name="Courtot M."/>
            <person name="Singh J."/>
            <person name="Dalgard C.L."/>
            <person name="Hamilton T."/>
            <person name="Frey K.G."/>
            <person name="Gunde-Cimerman N."/>
            <person name="Dugan L."/>
            <person name="Daly M.J."/>
        </authorList>
    </citation>
    <scope>NUCLEOTIDE SEQUENCE [LARGE SCALE GENOMIC DNA]</scope>
    <source>
        <strain evidence="5 6">MD1149</strain>
    </source>
</reference>
<dbReference type="AlphaFoldDB" id="A0A2S5BE17"/>
<comment type="similarity">
    <text evidence="1 4">Belongs to the short-chain dehydrogenases/reductases (SDR) family.</text>
</comment>
<gene>
    <name evidence="5" type="ORF">BMF94_1969</name>
</gene>
<dbReference type="CDD" id="cd05325">
    <property type="entry name" value="carb_red_sniffer_like_SDR_c"/>
    <property type="match status" value="1"/>
</dbReference>
<dbReference type="PROSITE" id="PS00061">
    <property type="entry name" value="ADH_SHORT"/>
    <property type="match status" value="1"/>
</dbReference>
<evidence type="ECO:0000256" key="3">
    <source>
        <dbReference type="ARBA" id="ARBA00023002"/>
    </source>
</evidence>
<dbReference type="SUPFAM" id="SSF51735">
    <property type="entry name" value="NAD(P)-binding Rossmann-fold domains"/>
    <property type="match status" value="1"/>
</dbReference>
<dbReference type="PRINTS" id="PR00081">
    <property type="entry name" value="GDHRDH"/>
</dbReference>
<dbReference type="PANTHER" id="PTHR43544">
    <property type="entry name" value="SHORT-CHAIN DEHYDROGENASE/REDUCTASE"/>
    <property type="match status" value="1"/>
</dbReference>
<dbReference type="PRINTS" id="PR00080">
    <property type="entry name" value="SDRFAMILY"/>
</dbReference>
<dbReference type="Gene3D" id="3.40.50.720">
    <property type="entry name" value="NAD(P)-binding Rossmann-like Domain"/>
    <property type="match status" value="1"/>
</dbReference>
<protein>
    <submittedName>
        <fullName evidence="5">Uncharacterized protein</fullName>
    </submittedName>
</protein>
<dbReference type="Pfam" id="PF00106">
    <property type="entry name" value="adh_short"/>
    <property type="match status" value="1"/>
</dbReference>
<sequence length="245" mass="26720">MSAFTYLITGASRSLGLGYTRQLLQSGKHVRVVAGARSPSSAEDLQKLRKEVGEDRLYILKLDVEDSAQVANSVKELESSGFLKDGALDCLINNAGVARAHSKNPSQVTPEDVMDNLQTNLFGVIHVTSSFLPLLKKGKGKQIFGVSSTCGSIGGPFGENQSATAYCISKAALNMYSRKLSRELEKDGFTVVVFHPGYVKTDMNSGQGDLTTEEAVRLATENIFLKLGQEENGSFWRYDGERMPW</sequence>
<dbReference type="InterPro" id="IPR020904">
    <property type="entry name" value="Sc_DH/Rdtase_CS"/>
</dbReference>
<organism evidence="5 6">
    <name type="scientific">Rhodotorula taiwanensis</name>
    <dbReference type="NCBI Taxonomy" id="741276"/>
    <lineage>
        <taxon>Eukaryota</taxon>
        <taxon>Fungi</taxon>
        <taxon>Dikarya</taxon>
        <taxon>Basidiomycota</taxon>
        <taxon>Pucciniomycotina</taxon>
        <taxon>Microbotryomycetes</taxon>
        <taxon>Sporidiobolales</taxon>
        <taxon>Sporidiobolaceae</taxon>
        <taxon>Rhodotorula</taxon>
    </lineage>
</organism>
<evidence type="ECO:0000313" key="6">
    <source>
        <dbReference type="Proteomes" id="UP000237144"/>
    </source>
</evidence>
<dbReference type="GO" id="GO:0016491">
    <property type="term" value="F:oxidoreductase activity"/>
    <property type="evidence" value="ECO:0007669"/>
    <property type="project" value="UniProtKB-KW"/>
</dbReference>
<keyword evidence="3" id="KW-0560">Oxidoreductase</keyword>
<accession>A0A2S5BE17</accession>
<evidence type="ECO:0000313" key="5">
    <source>
        <dbReference type="EMBL" id="POY74993.1"/>
    </source>
</evidence>
<comment type="caution">
    <text evidence="5">The sequence shown here is derived from an EMBL/GenBank/DDBJ whole genome shotgun (WGS) entry which is preliminary data.</text>
</comment>
<dbReference type="InterPro" id="IPR002347">
    <property type="entry name" value="SDR_fam"/>
</dbReference>
<dbReference type="OrthoDB" id="9876299at2759"/>
<proteinExistence type="inferred from homology"/>
<dbReference type="EMBL" id="PJQD01000020">
    <property type="protein sequence ID" value="POY74993.1"/>
    <property type="molecule type" value="Genomic_DNA"/>
</dbReference>
<keyword evidence="6" id="KW-1185">Reference proteome</keyword>
<dbReference type="PANTHER" id="PTHR43544:SF7">
    <property type="entry name" value="NADB-LER2"/>
    <property type="match status" value="1"/>
</dbReference>
<evidence type="ECO:0000256" key="1">
    <source>
        <dbReference type="ARBA" id="ARBA00006484"/>
    </source>
</evidence>
<dbReference type="GO" id="GO:0005737">
    <property type="term" value="C:cytoplasm"/>
    <property type="evidence" value="ECO:0007669"/>
    <property type="project" value="TreeGrafter"/>
</dbReference>
<evidence type="ECO:0000256" key="2">
    <source>
        <dbReference type="ARBA" id="ARBA00022857"/>
    </source>
</evidence>
<dbReference type="Proteomes" id="UP000237144">
    <property type="component" value="Unassembled WGS sequence"/>
</dbReference>